<feature type="transmembrane region" description="Helical" evidence="5">
    <location>
        <begin position="296"/>
        <end position="322"/>
    </location>
</feature>
<evidence type="ECO:0000256" key="4">
    <source>
        <dbReference type="ARBA" id="ARBA00023136"/>
    </source>
</evidence>
<feature type="transmembrane region" description="Helical" evidence="5">
    <location>
        <begin position="196"/>
        <end position="218"/>
    </location>
</feature>
<evidence type="ECO:0000313" key="7">
    <source>
        <dbReference type="EMBL" id="KAK3940612.1"/>
    </source>
</evidence>
<keyword evidence="2 5" id="KW-0812">Transmembrane</keyword>
<feature type="domain" description="Major facilitator superfamily (MFS) profile" evidence="6">
    <location>
        <begin position="37"/>
        <end position="499"/>
    </location>
</feature>
<name>A0AAN6N7G2_9PEZI</name>
<evidence type="ECO:0000256" key="1">
    <source>
        <dbReference type="ARBA" id="ARBA00004141"/>
    </source>
</evidence>
<dbReference type="EMBL" id="MU853794">
    <property type="protein sequence ID" value="KAK3940612.1"/>
    <property type="molecule type" value="Genomic_DNA"/>
</dbReference>
<reference evidence="8" key="1">
    <citation type="journal article" date="2023" name="Mol. Phylogenet. Evol.">
        <title>Genome-scale phylogeny and comparative genomics of the fungal order Sordariales.</title>
        <authorList>
            <person name="Hensen N."/>
            <person name="Bonometti L."/>
            <person name="Westerberg I."/>
            <person name="Brannstrom I.O."/>
            <person name="Guillou S."/>
            <person name="Cros-Aarteil S."/>
            <person name="Calhoun S."/>
            <person name="Haridas S."/>
            <person name="Kuo A."/>
            <person name="Mondo S."/>
            <person name="Pangilinan J."/>
            <person name="Riley R."/>
            <person name="LaButti K."/>
            <person name="Andreopoulos B."/>
            <person name="Lipzen A."/>
            <person name="Chen C."/>
            <person name="Yan M."/>
            <person name="Daum C."/>
            <person name="Ng V."/>
            <person name="Clum A."/>
            <person name="Steindorff A."/>
            <person name="Ohm R.A."/>
            <person name="Martin F."/>
            <person name="Silar P."/>
            <person name="Natvig D.O."/>
            <person name="Lalanne C."/>
            <person name="Gautier V."/>
            <person name="Ament-Velasquez S.L."/>
            <person name="Kruys A."/>
            <person name="Hutchinson M.I."/>
            <person name="Powell A.J."/>
            <person name="Barry K."/>
            <person name="Miller A.N."/>
            <person name="Grigoriev I.V."/>
            <person name="Debuchy R."/>
            <person name="Gladieux P."/>
            <person name="Hiltunen Thoren M."/>
            <person name="Johannesson H."/>
        </authorList>
    </citation>
    <scope>NUCLEOTIDE SEQUENCE [LARGE SCALE GENOMIC DNA]</scope>
    <source>
        <strain evidence="8">CBS 340.73</strain>
    </source>
</reference>
<dbReference type="Proteomes" id="UP001303473">
    <property type="component" value="Unassembled WGS sequence"/>
</dbReference>
<evidence type="ECO:0000259" key="6">
    <source>
        <dbReference type="PROSITE" id="PS50850"/>
    </source>
</evidence>
<dbReference type="SUPFAM" id="SSF103473">
    <property type="entry name" value="MFS general substrate transporter"/>
    <property type="match status" value="1"/>
</dbReference>
<proteinExistence type="predicted"/>
<dbReference type="PROSITE" id="PS50850">
    <property type="entry name" value="MFS"/>
    <property type="match status" value="1"/>
</dbReference>
<feature type="transmembrane region" description="Helical" evidence="5">
    <location>
        <begin position="158"/>
        <end position="184"/>
    </location>
</feature>
<feature type="transmembrane region" description="Helical" evidence="5">
    <location>
        <begin position="37"/>
        <end position="55"/>
    </location>
</feature>
<evidence type="ECO:0000313" key="8">
    <source>
        <dbReference type="Proteomes" id="UP001303473"/>
    </source>
</evidence>
<dbReference type="Pfam" id="PF07690">
    <property type="entry name" value="MFS_1"/>
    <property type="match status" value="1"/>
</dbReference>
<comment type="caution">
    <text evidence="7">The sequence shown here is derived from an EMBL/GenBank/DDBJ whole genome shotgun (WGS) entry which is preliminary data.</text>
</comment>
<dbReference type="InterPro" id="IPR020846">
    <property type="entry name" value="MFS_dom"/>
</dbReference>
<dbReference type="GO" id="GO:0016020">
    <property type="term" value="C:membrane"/>
    <property type="evidence" value="ECO:0007669"/>
    <property type="project" value="UniProtKB-SubCell"/>
</dbReference>
<evidence type="ECO:0000256" key="2">
    <source>
        <dbReference type="ARBA" id="ARBA00022692"/>
    </source>
</evidence>
<dbReference type="Gene3D" id="1.20.1250.20">
    <property type="entry name" value="MFS general substrate transporter like domains"/>
    <property type="match status" value="1"/>
</dbReference>
<keyword evidence="4 5" id="KW-0472">Membrane</keyword>
<protein>
    <submittedName>
        <fullName evidence="7">Major facilitator superfamily domain-containing protein</fullName>
    </submittedName>
</protein>
<dbReference type="PANTHER" id="PTHR23507">
    <property type="entry name" value="ZGC:174356"/>
    <property type="match status" value="1"/>
</dbReference>
<evidence type="ECO:0000256" key="3">
    <source>
        <dbReference type="ARBA" id="ARBA00022989"/>
    </source>
</evidence>
<keyword evidence="3 5" id="KW-1133">Transmembrane helix</keyword>
<feature type="transmembrane region" description="Helical" evidence="5">
    <location>
        <begin position="439"/>
        <end position="459"/>
    </location>
</feature>
<feature type="transmembrane region" description="Helical" evidence="5">
    <location>
        <begin position="224"/>
        <end position="244"/>
    </location>
</feature>
<feature type="transmembrane region" description="Helical" evidence="5">
    <location>
        <begin position="342"/>
        <end position="368"/>
    </location>
</feature>
<evidence type="ECO:0000256" key="5">
    <source>
        <dbReference type="SAM" id="Phobius"/>
    </source>
</evidence>
<feature type="transmembrane region" description="Helical" evidence="5">
    <location>
        <begin position="99"/>
        <end position="118"/>
    </location>
</feature>
<feature type="transmembrane region" description="Helical" evidence="5">
    <location>
        <begin position="407"/>
        <end position="427"/>
    </location>
</feature>
<keyword evidence="8" id="KW-1185">Reference proteome</keyword>
<dbReference type="InterPro" id="IPR036259">
    <property type="entry name" value="MFS_trans_sf"/>
</dbReference>
<organism evidence="7 8">
    <name type="scientific">Diplogelasinospora grovesii</name>
    <dbReference type="NCBI Taxonomy" id="303347"/>
    <lineage>
        <taxon>Eukaryota</taxon>
        <taxon>Fungi</taxon>
        <taxon>Dikarya</taxon>
        <taxon>Ascomycota</taxon>
        <taxon>Pezizomycotina</taxon>
        <taxon>Sordariomycetes</taxon>
        <taxon>Sordariomycetidae</taxon>
        <taxon>Sordariales</taxon>
        <taxon>Diplogelasinosporaceae</taxon>
        <taxon>Diplogelasinospora</taxon>
    </lineage>
</organism>
<feature type="transmembrane region" description="Helical" evidence="5">
    <location>
        <begin position="380"/>
        <end position="401"/>
    </location>
</feature>
<feature type="transmembrane region" description="Helical" evidence="5">
    <location>
        <begin position="471"/>
        <end position="494"/>
    </location>
</feature>
<sequence>MPVEVFVDTAHEQSSLLREATEGSPPEDLRALVRPKVVILSFVLICLAELGQGMWMPPLNALLESIICRKLHPGAAASGVLAEDSMCKNPDVQSYLAMLRGWATTFKCIPAILGAVPFGILSDRWGRRPVLALALLGMNLSFMFTYLVLLLSDVIPIWVVWLSSAFMLIGGGGATTGAMVYTFLADVVPVAERATIFFQLNSVFLVSEMIAGPLAGIMMEKSPWPPLAVALALLLLANLSVLLFPETLELHQPRGQEARQQERGGPCQNGNDDSRDLKAACVQRLARKAIDGLAEVWGFVLGNQSLAFLMTSLVFVILGRFVQELLLQYATKRYGWTWSRATFLLTIRSASSLVTLLVILPTLSWLCVNRLRMSGVAKDMWLARISGIVLVIACLLIAFAVNGYLLSAGLVWFALGSGLTSLIRSLLNALVEEHHVGTVNTLVGFMEMVGLMGAGPLLAESLSIGLNMGGLWIGLPFITAGLFFRISTLIMWTFRLPERRESVLEP</sequence>
<dbReference type="PANTHER" id="PTHR23507:SF1">
    <property type="entry name" value="FI18259P1-RELATED"/>
    <property type="match status" value="1"/>
</dbReference>
<feature type="transmembrane region" description="Helical" evidence="5">
    <location>
        <begin position="130"/>
        <end position="152"/>
    </location>
</feature>
<gene>
    <name evidence="7" type="ORF">QBC46DRAFT_341435</name>
</gene>
<dbReference type="AlphaFoldDB" id="A0AAN6N7G2"/>
<comment type="subcellular location">
    <subcellularLocation>
        <location evidence="1">Membrane</location>
        <topology evidence="1">Multi-pass membrane protein</topology>
    </subcellularLocation>
</comment>
<dbReference type="GO" id="GO:0022857">
    <property type="term" value="F:transmembrane transporter activity"/>
    <property type="evidence" value="ECO:0007669"/>
    <property type="project" value="InterPro"/>
</dbReference>
<accession>A0AAN6N7G2</accession>
<dbReference type="InterPro" id="IPR011701">
    <property type="entry name" value="MFS"/>
</dbReference>